<dbReference type="RefSeq" id="WP_076821211.1">
    <property type="nucleotide sequence ID" value="NZ_MOMC01000079.1"/>
</dbReference>
<dbReference type="Proteomes" id="UP000188929">
    <property type="component" value="Unassembled WGS sequence"/>
</dbReference>
<gene>
    <name evidence="3" type="ORF">BL253_31900</name>
</gene>
<comment type="caution">
    <text evidence="3">The sequence shown here is derived from an EMBL/GenBank/DDBJ whole genome shotgun (WGS) entry which is preliminary data.</text>
</comment>
<feature type="transmembrane region" description="Helical" evidence="2">
    <location>
        <begin position="81"/>
        <end position="103"/>
    </location>
</feature>
<evidence type="ECO:0000256" key="1">
    <source>
        <dbReference type="SAM" id="MobiDB-lite"/>
    </source>
</evidence>
<organism evidence="3 4">
    <name type="scientific">Pseudofrankia asymbiotica</name>
    <dbReference type="NCBI Taxonomy" id="1834516"/>
    <lineage>
        <taxon>Bacteria</taxon>
        <taxon>Bacillati</taxon>
        <taxon>Actinomycetota</taxon>
        <taxon>Actinomycetes</taxon>
        <taxon>Frankiales</taxon>
        <taxon>Frankiaceae</taxon>
        <taxon>Pseudofrankia</taxon>
    </lineage>
</organism>
<feature type="transmembrane region" description="Helical" evidence="2">
    <location>
        <begin position="17"/>
        <end position="35"/>
    </location>
</feature>
<reference evidence="4" key="1">
    <citation type="submission" date="2016-10" db="EMBL/GenBank/DDBJ databases">
        <title>Frankia sp. NRRL B-16386 Genome sequencing.</title>
        <authorList>
            <person name="Ghodhbane-Gtari F."/>
            <person name="Swanson E."/>
            <person name="Gueddou A."/>
            <person name="Hezbri K."/>
            <person name="Ktari K."/>
            <person name="Nouioui I."/>
            <person name="Morris K."/>
            <person name="Simpson S."/>
            <person name="Abebe-Akele F."/>
            <person name="Thomas K."/>
            <person name="Gtari M."/>
            <person name="Tisa L.S."/>
        </authorList>
    </citation>
    <scope>NUCLEOTIDE SEQUENCE [LARGE SCALE GENOMIC DNA]</scope>
    <source>
        <strain evidence="4">NRRL B-16386</strain>
    </source>
</reference>
<proteinExistence type="predicted"/>
<feature type="region of interest" description="Disordered" evidence="1">
    <location>
        <begin position="114"/>
        <end position="146"/>
    </location>
</feature>
<dbReference type="AlphaFoldDB" id="A0A1V2I3V4"/>
<keyword evidence="2" id="KW-0472">Membrane</keyword>
<accession>A0A1V2I3V4</accession>
<keyword evidence="2" id="KW-1133">Transmembrane helix</keyword>
<sequence length="214" mass="22550">MIFAFEPLTAASVGLPATRAVAAAIPLFLVALLMWRRMLPRLAACLALTAGATLSSGWLHTGITTAVGWATDLFNVVTRSTVGGVVPGAVALLLTLYLVLALAPSSRTLDQLRGESARGDYDRRDRRRGTTGRDRYDRYGSGRQRSRFASRSGLAFGSGRMPSLPPKTAAVTVALILPLVVDTIPGDLGAIVRSPLNILGGLVSWPLAALWGAA</sequence>
<protein>
    <submittedName>
        <fullName evidence="3">Uncharacterized protein</fullName>
    </submittedName>
</protein>
<keyword evidence="2" id="KW-0812">Transmembrane</keyword>
<evidence type="ECO:0000313" key="3">
    <source>
        <dbReference type="EMBL" id="ONH23823.1"/>
    </source>
</evidence>
<feature type="compositionally biased region" description="Basic and acidic residues" evidence="1">
    <location>
        <begin position="114"/>
        <end position="124"/>
    </location>
</feature>
<evidence type="ECO:0000256" key="2">
    <source>
        <dbReference type="SAM" id="Phobius"/>
    </source>
</evidence>
<evidence type="ECO:0000313" key="4">
    <source>
        <dbReference type="Proteomes" id="UP000188929"/>
    </source>
</evidence>
<dbReference type="STRING" id="1834516.BL253_31900"/>
<name>A0A1V2I3V4_9ACTN</name>
<feature type="transmembrane region" description="Helical" evidence="2">
    <location>
        <begin position="42"/>
        <end position="61"/>
    </location>
</feature>
<feature type="compositionally biased region" description="Basic and acidic residues" evidence="1">
    <location>
        <begin position="131"/>
        <end position="140"/>
    </location>
</feature>
<keyword evidence="4" id="KW-1185">Reference proteome</keyword>
<dbReference type="EMBL" id="MOMC01000079">
    <property type="protein sequence ID" value="ONH23823.1"/>
    <property type="molecule type" value="Genomic_DNA"/>
</dbReference>